<dbReference type="PANTHER" id="PTHR47260">
    <property type="entry name" value="UPF0644 PROTEIN PB2B4.06"/>
    <property type="match status" value="1"/>
</dbReference>
<accession>A0ABQ9NGA6</accession>
<dbReference type="Gene3D" id="3.10.129.10">
    <property type="entry name" value="Hotdog Thioesterase"/>
    <property type="match status" value="1"/>
</dbReference>
<evidence type="ECO:0000313" key="2">
    <source>
        <dbReference type="EMBL" id="KAJ9655723.1"/>
    </source>
</evidence>
<name>A0ABQ9NGA6_9PEZI</name>
<evidence type="ECO:0000313" key="3">
    <source>
        <dbReference type="Proteomes" id="UP001172684"/>
    </source>
</evidence>
<dbReference type="EMBL" id="JAPDRL010000154">
    <property type="protein sequence ID" value="KAJ9655723.1"/>
    <property type="molecule type" value="Genomic_DNA"/>
</dbReference>
<dbReference type="PANTHER" id="PTHR47260:SF1">
    <property type="entry name" value="UPF0644 PROTEIN PB2B4.06"/>
    <property type="match status" value="1"/>
</dbReference>
<protein>
    <recommendedName>
        <fullName evidence="1">Thioesterase domain-containing protein</fullName>
    </recommendedName>
</protein>
<dbReference type="CDD" id="cd03443">
    <property type="entry name" value="PaaI_thioesterase"/>
    <property type="match status" value="1"/>
</dbReference>
<comment type="caution">
    <text evidence="2">The sequence shown here is derived from an EMBL/GenBank/DDBJ whole genome shotgun (WGS) entry which is preliminary data.</text>
</comment>
<sequence>MLEVPPYSWASIDKTVPTNQVTTIIFVGSNVSGYPGILHGGFLASLIDEVLARRAFPLLPSRVGATARLEINYERPAISGQLLMLKARSTRAEGREVWAEAEILALGDLKEKSGLSNVLVRADGLSMEPKNSAIVESIYKAV</sequence>
<reference evidence="2" key="1">
    <citation type="submission" date="2022-10" db="EMBL/GenBank/DDBJ databases">
        <title>Culturing micro-colonial fungi from biological soil crusts in the Mojave desert and describing Neophaeococcomyces mojavensis, and introducing the new genera and species Taxawa tesnikishii.</title>
        <authorList>
            <person name="Kurbessoian T."/>
            <person name="Stajich J.E."/>
        </authorList>
    </citation>
    <scope>NUCLEOTIDE SEQUENCE</scope>
    <source>
        <strain evidence="2">TK_1</strain>
    </source>
</reference>
<organism evidence="2 3">
    <name type="scientific">Coniosporium apollinis</name>
    <dbReference type="NCBI Taxonomy" id="61459"/>
    <lineage>
        <taxon>Eukaryota</taxon>
        <taxon>Fungi</taxon>
        <taxon>Dikarya</taxon>
        <taxon>Ascomycota</taxon>
        <taxon>Pezizomycotina</taxon>
        <taxon>Dothideomycetes</taxon>
        <taxon>Dothideomycetes incertae sedis</taxon>
        <taxon>Coniosporium</taxon>
    </lineage>
</organism>
<dbReference type="InterPro" id="IPR052061">
    <property type="entry name" value="PTE-AB_protein"/>
</dbReference>
<dbReference type="Proteomes" id="UP001172684">
    <property type="component" value="Unassembled WGS sequence"/>
</dbReference>
<dbReference type="InterPro" id="IPR029069">
    <property type="entry name" value="HotDog_dom_sf"/>
</dbReference>
<gene>
    <name evidence="2" type="ORF">H2201_008741</name>
</gene>
<dbReference type="Pfam" id="PF03061">
    <property type="entry name" value="4HBT"/>
    <property type="match status" value="1"/>
</dbReference>
<feature type="domain" description="Thioesterase" evidence="1">
    <location>
        <begin position="36"/>
        <end position="104"/>
    </location>
</feature>
<keyword evidence="3" id="KW-1185">Reference proteome</keyword>
<proteinExistence type="predicted"/>
<dbReference type="SUPFAM" id="SSF54637">
    <property type="entry name" value="Thioesterase/thiol ester dehydrase-isomerase"/>
    <property type="match status" value="1"/>
</dbReference>
<evidence type="ECO:0000259" key="1">
    <source>
        <dbReference type="Pfam" id="PF03061"/>
    </source>
</evidence>
<dbReference type="InterPro" id="IPR006683">
    <property type="entry name" value="Thioestr_dom"/>
</dbReference>